<dbReference type="EMBL" id="CM002240">
    <property type="protein sequence ID" value="EAA28204.1"/>
    <property type="molecule type" value="Genomic_DNA"/>
</dbReference>
<dbReference type="GeneID" id="3873599"/>
<dbReference type="RefSeq" id="XP_957440.1">
    <property type="nucleotide sequence ID" value="XM_952347.1"/>
</dbReference>
<name>Q1K5T4_NEUCR</name>
<dbReference type="InParanoid" id="Q1K5T4"/>
<proteinExistence type="predicted"/>
<dbReference type="AlphaFoldDB" id="Q1K5T4"/>
<protein>
    <submittedName>
        <fullName evidence="1">Uncharacterized protein</fullName>
    </submittedName>
</protein>
<dbReference type="PaxDb" id="5141-EFNCRP00000007270"/>
<sequence>MAEDTKTNDEAMEDLVQYLEKTYPKPHDWALDLSIFFKALAMKHFNSMAYVEDGEVTFKSLIKILKELSTDCGSNMTMAIFTTILRQVFPTYAQDVKASVLNFETNGAYTLCITEDTPTSALSNLTLNGKCPATITISVQKKDDTTASVKDNSDAKLEGL</sequence>
<evidence type="ECO:0000313" key="2">
    <source>
        <dbReference type="Proteomes" id="UP000001805"/>
    </source>
</evidence>
<evidence type="ECO:0000313" key="1">
    <source>
        <dbReference type="EMBL" id="EAA28204.1"/>
    </source>
</evidence>
<organism evidence="1 2">
    <name type="scientific">Neurospora crassa (strain ATCC 24698 / 74-OR23-1A / CBS 708.71 / DSM 1257 / FGSC 987)</name>
    <dbReference type="NCBI Taxonomy" id="367110"/>
    <lineage>
        <taxon>Eukaryota</taxon>
        <taxon>Fungi</taxon>
        <taxon>Dikarya</taxon>
        <taxon>Ascomycota</taxon>
        <taxon>Pezizomycotina</taxon>
        <taxon>Sordariomycetes</taxon>
        <taxon>Sordariomycetidae</taxon>
        <taxon>Sordariales</taxon>
        <taxon>Sordariaceae</taxon>
        <taxon>Neurospora</taxon>
    </lineage>
</organism>
<dbReference type="VEuPathDB" id="FungiDB:NCU07215"/>
<gene>
    <name evidence="1" type="ORF">NCU07215</name>
</gene>
<dbReference type="OrthoDB" id="10382867at2759"/>
<accession>Q1K5T4</accession>
<dbReference type="OMA" id="KCPRREE"/>
<dbReference type="KEGG" id="ncr:NCU07215"/>
<reference evidence="1 2" key="1">
    <citation type="journal article" date="2003" name="Nature">
        <title>The genome sequence of the filamentous fungus Neurospora crassa.</title>
        <authorList>
            <person name="Galagan J.E."/>
            <person name="Calvo S.E."/>
            <person name="Borkovich K.A."/>
            <person name="Selker E.U."/>
            <person name="Read N.D."/>
            <person name="Jaffe D."/>
            <person name="FitzHugh W."/>
            <person name="Ma L.J."/>
            <person name="Smirnov S."/>
            <person name="Purcell S."/>
            <person name="Rehman B."/>
            <person name="Elkins T."/>
            <person name="Engels R."/>
            <person name="Wang S."/>
            <person name="Nielsen C.B."/>
            <person name="Butler J."/>
            <person name="Endrizzi M."/>
            <person name="Qui D."/>
            <person name="Ianakiev P."/>
            <person name="Bell-Pedersen D."/>
            <person name="Nelson M.A."/>
            <person name="Werner-Washburne M."/>
            <person name="Selitrennikoff C.P."/>
            <person name="Kinsey J.A."/>
            <person name="Braun E.L."/>
            <person name="Zelter A."/>
            <person name="Schulte U."/>
            <person name="Kothe G.O."/>
            <person name="Jedd G."/>
            <person name="Mewes W."/>
            <person name="Staben C."/>
            <person name="Marcotte E."/>
            <person name="Greenberg D."/>
            <person name="Roy A."/>
            <person name="Foley K."/>
            <person name="Naylor J."/>
            <person name="Stange-Thomann N."/>
            <person name="Barrett R."/>
            <person name="Gnerre S."/>
            <person name="Kamal M."/>
            <person name="Kamvysselis M."/>
            <person name="Mauceli E."/>
            <person name="Bielke C."/>
            <person name="Rudd S."/>
            <person name="Frishman D."/>
            <person name="Krystofova S."/>
            <person name="Rasmussen C."/>
            <person name="Metzenberg R.L."/>
            <person name="Perkins D.D."/>
            <person name="Kroken S."/>
            <person name="Cogoni C."/>
            <person name="Macino G."/>
            <person name="Catcheside D."/>
            <person name="Li W."/>
            <person name="Pratt R.J."/>
            <person name="Osmani S.A."/>
            <person name="DeSouza C.P."/>
            <person name="Glass L."/>
            <person name="Orbach M.J."/>
            <person name="Berglund J.A."/>
            <person name="Voelker R."/>
            <person name="Yarden O."/>
            <person name="Plamann M."/>
            <person name="Seiler S."/>
            <person name="Dunlap J."/>
            <person name="Radford A."/>
            <person name="Aramayo R."/>
            <person name="Natvig D.O."/>
            <person name="Alex L.A."/>
            <person name="Mannhaupt G."/>
            <person name="Ebbole D.J."/>
            <person name="Freitag M."/>
            <person name="Paulsen I."/>
            <person name="Sachs M.S."/>
            <person name="Lander E.S."/>
            <person name="Nusbaum C."/>
            <person name="Birren B."/>
        </authorList>
    </citation>
    <scope>NUCLEOTIDE SEQUENCE [LARGE SCALE GENOMIC DNA]</scope>
    <source>
        <strain evidence="2">ATCC 24698 / 74-OR23-1A / CBS 708.71 / DSM 1257 / FGSC 987</strain>
    </source>
</reference>
<keyword evidence="2" id="KW-1185">Reference proteome</keyword>
<dbReference type="Proteomes" id="UP000001805">
    <property type="component" value="Chromosome 2, Linkage Group V"/>
</dbReference>
<dbReference type="HOGENOM" id="CLU_1678415_0_0_1"/>